<comment type="subcellular location">
    <subcellularLocation>
        <location evidence="1">Mitochondrion</location>
    </subcellularLocation>
</comment>
<keyword evidence="5" id="KW-1185">Reference proteome</keyword>
<reference evidence="4" key="2">
    <citation type="submission" date="2021-01" db="EMBL/GenBank/DDBJ databases">
        <authorList>
            <person name="Schikora-Tamarit M.A."/>
        </authorList>
    </citation>
    <scope>NUCLEOTIDE SEQUENCE</scope>
    <source>
        <strain evidence="4">CBS6341</strain>
    </source>
</reference>
<dbReference type="GO" id="GO:0005739">
    <property type="term" value="C:mitochondrion"/>
    <property type="evidence" value="ECO:0007669"/>
    <property type="project" value="UniProtKB-SubCell"/>
</dbReference>
<comment type="caution">
    <text evidence="4">The sequence shown here is derived from an EMBL/GenBank/DDBJ whole genome shotgun (WGS) entry which is preliminary data.</text>
</comment>
<dbReference type="OrthoDB" id="2116030at2759"/>
<proteinExistence type="inferred from homology"/>
<protein>
    <submittedName>
        <fullName evidence="4">Uncharacterized protein</fullName>
    </submittedName>
</protein>
<reference evidence="4" key="1">
    <citation type="journal article" date="2021" name="Open Biol.">
        <title>Shared evolutionary footprints suggest mitochondrial oxidative damage underlies multiple complex I losses in fungi.</title>
        <authorList>
            <person name="Schikora-Tamarit M.A."/>
            <person name="Marcet-Houben M."/>
            <person name="Nosek J."/>
            <person name="Gabaldon T."/>
        </authorList>
    </citation>
    <scope>NUCLEOTIDE SEQUENCE</scope>
    <source>
        <strain evidence="4">CBS6341</strain>
    </source>
</reference>
<evidence type="ECO:0000256" key="3">
    <source>
        <dbReference type="ARBA" id="ARBA00043970"/>
    </source>
</evidence>
<organism evidence="4 5">
    <name type="scientific">Wickerhamomyces mucosus</name>
    <dbReference type="NCBI Taxonomy" id="1378264"/>
    <lineage>
        <taxon>Eukaryota</taxon>
        <taxon>Fungi</taxon>
        <taxon>Dikarya</taxon>
        <taxon>Ascomycota</taxon>
        <taxon>Saccharomycotina</taxon>
        <taxon>Saccharomycetes</taxon>
        <taxon>Phaffomycetales</taxon>
        <taxon>Wickerhamomycetaceae</taxon>
        <taxon>Wickerhamomyces</taxon>
    </lineage>
</organism>
<dbReference type="Pfam" id="PF10937">
    <property type="entry name" value="Kgd4-YMR31"/>
    <property type="match status" value="1"/>
</dbReference>
<dbReference type="GO" id="GO:0006103">
    <property type="term" value="P:2-oxoglutarate metabolic process"/>
    <property type="evidence" value="ECO:0007669"/>
    <property type="project" value="InterPro"/>
</dbReference>
<keyword evidence="2" id="KW-0496">Mitochondrion</keyword>
<gene>
    <name evidence="4" type="ORF">WICMUC_000989</name>
</gene>
<dbReference type="Proteomes" id="UP000769528">
    <property type="component" value="Unassembled WGS sequence"/>
</dbReference>
<evidence type="ECO:0000256" key="2">
    <source>
        <dbReference type="ARBA" id="ARBA00023128"/>
    </source>
</evidence>
<name>A0A9P8THX1_9ASCO</name>
<accession>A0A9P8THX1</accession>
<sequence>MRSTQILRHVPLIKFVGGKHQFLASNNAITAHPDSHGLLPGSADAIKVSSLLKPKPAARKPLKQVQILKASNKPFDFTSVAELPKRFQSPIFEAIEIDAVNYGGASTLI</sequence>
<dbReference type="InterPro" id="IPR020373">
    <property type="entry name" value="Kgd4/YMR-31"/>
</dbReference>
<dbReference type="EMBL" id="JAEUBF010000310">
    <property type="protein sequence ID" value="KAH3679444.1"/>
    <property type="molecule type" value="Genomic_DNA"/>
</dbReference>
<evidence type="ECO:0000313" key="5">
    <source>
        <dbReference type="Proteomes" id="UP000769528"/>
    </source>
</evidence>
<dbReference type="AlphaFoldDB" id="A0A9P8THX1"/>
<comment type="similarity">
    <text evidence="3">Belongs to the alpha-ketoglutarate dehydrogenase component 4 family.</text>
</comment>
<evidence type="ECO:0000313" key="4">
    <source>
        <dbReference type="EMBL" id="KAH3679444.1"/>
    </source>
</evidence>
<evidence type="ECO:0000256" key="1">
    <source>
        <dbReference type="ARBA" id="ARBA00004173"/>
    </source>
</evidence>